<dbReference type="PROSITE" id="PS50075">
    <property type="entry name" value="CARRIER"/>
    <property type="match status" value="2"/>
</dbReference>
<feature type="transmembrane region" description="Helical" evidence="4">
    <location>
        <begin position="823"/>
        <end position="847"/>
    </location>
</feature>
<evidence type="ECO:0000313" key="6">
    <source>
        <dbReference type="EMBL" id="SFM59179.1"/>
    </source>
</evidence>
<dbReference type="GO" id="GO:0044550">
    <property type="term" value="P:secondary metabolite biosynthetic process"/>
    <property type="evidence" value="ECO:0007669"/>
    <property type="project" value="TreeGrafter"/>
</dbReference>
<feature type="region of interest" description="Disordered" evidence="3">
    <location>
        <begin position="44"/>
        <end position="70"/>
    </location>
</feature>
<feature type="region of interest" description="Disordered" evidence="3">
    <location>
        <begin position="498"/>
        <end position="519"/>
    </location>
</feature>
<protein>
    <recommendedName>
        <fullName evidence="5">Carrier domain-containing protein</fullName>
    </recommendedName>
</protein>
<dbReference type="OrthoDB" id="2472181at2"/>
<gene>
    <name evidence="6" type="ORF">SAMN05216207_1001231</name>
</gene>
<keyword evidence="1" id="KW-0596">Phosphopantetheine</keyword>
<evidence type="ECO:0000259" key="5">
    <source>
        <dbReference type="PROSITE" id="PS50075"/>
    </source>
</evidence>
<dbReference type="GO" id="GO:0031177">
    <property type="term" value="F:phosphopantetheine binding"/>
    <property type="evidence" value="ECO:0007669"/>
    <property type="project" value="InterPro"/>
</dbReference>
<dbReference type="InterPro" id="IPR036736">
    <property type="entry name" value="ACP-like_sf"/>
</dbReference>
<dbReference type="SUPFAM" id="SSF56801">
    <property type="entry name" value="Acetyl-CoA synthetase-like"/>
    <property type="match status" value="1"/>
</dbReference>
<keyword evidence="4" id="KW-0812">Transmembrane</keyword>
<dbReference type="EMBL" id="FOUY01000001">
    <property type="protein sequence ID" value="SFM59179.1"/>
    <property type="molecule type" value="Genomic_DNA"/>
</dbReference>
<dbReference type="Pfam" id="PF00501">
    <property type="entry name" value="AMP-binding"/>
    <property type="match status" value="1"/>
</dbReference>
<dbReference type="InterPro" id="IPR011004">
    <property type="entry name" value="Trimer_LpxA-like_sf"/>
</dbReference>
<feature type="transmembrane region" description="Helical" evidence="4">
    <location>
        <begin position="1265"/>
        <end position="1288"/>
    </location>
</feature>
<dbReference type="PANTHER" id="PTHR45527">
    <property type="entry name" value="NONRIBOSOMAL PEPTIDE SYNTHETASE"/>
    <property type="match status" value="1"/>
</dbReference>
<dbReference type="GO" id="GO:0043041">
    <property type="term" value="P:amino acid activation for nonribosomal peptide biosynthetic process"/>
    <property type="evidence" value="ECO:0007669"/>
    <property type="project" value="TreeGrafter"/>
</dbReference>
<dbReference type="Gene3D" id="2.160.10.10">
    <property type="entry name" value="Hexapeptide repeat proteins"/>
    <property type="match status" value="2"/>
</dbReference>
<name>A0A1I4S3Z0_PSUAM</name>
<dbReference type="Gene3D" id="1.10.1200.10">
    <property type="entry name" value="ACP-like"/>
    <property type="match status" value="2"/>
</dbReference>
<feature type="transmembrane region" description="Helical" evidence="4">
    <location>
        <begin position="978"/>
        <end position="997"/>
    </location>
</feature>
<feature type="transmembrane region" description="Helical" evidence="4">
    <location>
        <begin position="777"/>
        <end position="803"/>
    </location>
</feature>
<accession>A0A1I4S3Z0</accession>
<keyword evidence="4" id="KW-0472">Membrane</keyword>
<evidence type="ECO:0000313" key="7">
    <source>
        <dbReference type="Proteomes" id="UP000199614"/>
    </source>
</evidence>
<dbReference type="Pfam" id="PF00550">
    <property type="entry name" value="PP-binding"/>
    <property type="match status" value="2"/>
</dbReference>
<dbReference type="PANTHER" id="PTHR45527:SF1">
    <property type="entry name" value="FATTY ACID SYNTHASE"/>
    <property type="match status" value="1"/>
</dbReference>
<dbReference type="InterPro" id="IPR020806">
    <property type="entry name" value="PKS_PP-bd"/>
</dbReference>
<dbReference type="GO" id="GO:0005737">
    <property type="term" value="C:cytoplasm"/>
    <property type="evidence" value="ECO:0007669"/>
    <property type="project" value="TreeGrafter"/>
</dbReference>
<dbReference type="InterPro" id="IPR009081">
    <property type="entry name" value="PP-bd_ACP"/>
</dbReference>
<dbReference type="Proteomes" id="UP000199614">
    <property type="component" value="Unassembled WGS sequence"/>
</dbReference>
<keyword evidence="4" id="KW-1133">Transmembrane helix</keyword>
<keyword evidence="7" id="KW-1185">Reference proteome</keyword>
<evidence type="ECO:0000256" key="4">
    <source>
        <dbReference type="SAM" id="Phobius"/>
    </source>
</evidence>
<feature type="domain" description="Carrier" evidence="5">
    <location>
        <begin position="622"/>
        <end position="698"/>
    </location>
</feature>
<keyword evidence="2" id="KW-0597">Phosphoprotein</keyword>
<dbReference type="SUPFAM" id="SSF47336">
    <property type="entry name" value="ACP-like"/>
    <property type="match status" value="2"/>
</dbReference>
<dbReference type="Gene3D" id="3.40.50.12780">
    <property type="entry name" value="N-terminal domain of ligase-like"/>
    <property type="match status" value="1"/>
</dbReference>
<dbReference type="NCBIfam" id="TIGR02353">
    <property type="entry name" value="NRPS_term_dom"/>
    <property type="match status" value="1"/>
</dbReference>
<feature type="transmembrane region" description="Helical" evidence="4">
    <location>
        <begin position="744"/>
        <end position="765"/>
    </location>
</feature>
<dbReference type="SUPFAM" id="SSF51161">
    <property type="entry name" value="Trimeric LpxA-like enzymes"/>
    <property type="match status" value="2"/>
</dbReference>
<dbReference type="InterPro" id="IPR012728">
    <property type="entry name" value="Pls/PosA_C"/>
</dbReference>
<sequence>MAAPTVHRSPVVRTGYRAPDGPGTALTGADTGASLRACVDDREVPAGVLPSPGGGQVPLHAGPSAPGGPAVSELVLVDREQAQGRRVRRDERLDHLFEQRCDWVRRYGRPDRLAVDSPELSLTYDELDSRANRLARYLRLRGIRAGDRVALLIDVPAHAYVAMLAVLKVGATYVALDVTAPTGRLVYIVEDARVRTVLALSHLQQRVDRIDLLAATGAELVHLDVVAPLVDELDGRRLIDAERGVGDNPLAYISYASVSGRPEGVAIDHPSICNFVKVAAETYGIRPEDRVYQGMALAFDFAVEEIWVPWVSGATLVPRPPGPGLLGPALGGFLAAHRVTALCTVPHVLDTLDADLPGLRFLLVCGKDGRPEALRRWCRPGRRFLNVYGPTEATVTATWSQVRPVGPVTIGIPLPTYSTVVLDVSDPYRALPHGHTGEIGIAGIGLACGYLNHDDLTEQVFIRDFLGIPGNPSGRIYRTGDLGRVNTDGELEYLGRVDGRDREQQRYGPGTALAPAPAAAPAAPVTAPAVATATAGAASTVSTAGHALPTGPAAALAEVLADVLGAPAAPDQHFFDDLGADSMSMARFCAAARKRADLPPVSMKDVYRYPTLRALAAALADDGSSPAERSLLEALAQVLDTEVGPDQHFFDDLGADSMSMARFCAALRKRVDLPPVSIKDVYRYSTVRALATGLGVAGGATTGGRAGEAGPGAAGGNGAPLPDAVVPVPLSEPVGTPRHALCGALQALTFLLYSALPMLVLYRGLEWALAGAGLLELYLRAVAVAGGGFLALCLLPIALKWIIIGRWRPQQIRVWSLAYLRFWMARALVRANPLALFAGSPLFVLYLRALGARVGRGVTVLTRHVPVCTDLITIGDGTIVRKDAFLSGYRVHDGVLQTGPVTLGRDVYVGEKTVLDIGTSIGDGGELGHTSSLHAGQSVPAGARRHGSPAQPTDTGYRVVAPAACPPLRRAVFATVQLVNLVAIAGPLGLGAAFLLLTHVPQLAALVDTGVPAFTDAAFYGEVLTASAVLFAAGTVLGLLGTGTVGRLLRPLVRTDRVYRLYGTAYWAHRVIARTTNRKTLTELFGDSSFIVDYLRWVGYRLTPVVQTGSNFGMAVRHENPYVCSVGHGTVVADGLSMLSADYSASSFRVSPVSIGAGNFLGNNIAYPAQGRTGDDCLLATKVLVPIDGPVRSGVGLLGSPSFEIPRSVERDTGLELPPDELRRRLAGKDLHNAASIGLRLLTRWLHLVGTLLLTTGAWELSRTVGVWAFLPLPAATLLFTVTFYVLVERATEHLQIVAPDGCSIYDRAFWQHERAWKVPSESYFPLFDGTPFKSVLWRLLGVRIGRRVFDDGCFLTERSFTAIGDDCTLNAGSIVQCHSQEDGAFKSDRTVLGAGVTLGVAAFVHYGVHVGDGAVLAADSFLMKGEQVPAGACWGGNPAGEIHADRYAPAAVAPAAPPVVPALPAA</sequence>
<evidence type="ECO:0000256" key="3">
    <source>
        <dbReference type="SAM" id="MobiDB-lite"/>
    </source>
</evidence>
<feature type="region of interest" description="Disordered" evidence="3">
    <location>
        <begin position="1"/>
        <end position="30"/>
    </location>
</feature>
<dbReference type="InterPro" id="IPR042099">
    <property type="entry name" value="ANL_N_sf"/>
</dbReference>
<feature type="transmembrane region" description="Helical" evidence="4">
    <location>
        <begin position="1017"/>
        <end position="1040"/>
    </location>
</feature>
<reference evidence="6 7" key="1">
    <citation type="submission" date="2016-10" db="EMBL/GenBank/DDBJ databases">
        <authorList>
            <person name="de Groot N.N."/>
        </authorList>
    </citation>
    <scope>NUCLEOTIDE SEQUENCE [LARGE SCALE GENOMIC DNA]</scope>
    <source>
        <strain evidence="6 7">CGMCC 4.1877</strain>
    </source>
</reference>
<evidence type="ECO:0000256" key="2">
    <source>
        <dbReference type="ARBA" id="ARBA00022553"/>
    </source>
</evidence>
<dbReference type="InterPro" id="IPR000873">
    <property type="entry name" value="AMP-dep_synth/lig_dom"/>
</dbReference>
<proteinExistence type="predicted"/>
<organism evidence="6 7">
    <name type="scientific">Pseudonocardia ammonioxydans</name>
    <dbReference type="NCBI Taxonomy" id="260086"/>
    <lineage>
        <taxon>Bacteria</taxon>
        <taxon>Bacillati</taxon>
        <taxon>Actinomycetota</taxon>
        <taxon>Actinomycetes</taxon>
        <taxon>Pseudonocardiales</taxon>
        <taxon>Pseudonocardiaceae</taxon>
        <taxon>Pseudonocardia</taxon>
    </lineage>
</organism>
<evidence type="ECO:0000256" key="1">
    <source>
        <dbReference type="ARBA" id="ARBA00022450"/>
    </source>
</evidence>
<dbReference type="STRING" id="260086.SAMN05216207_1001231"/>
<feature type="compositionally biased region" description="Low complexity" evidence="3">
    <location>
        <begin position="508"/>
        <end position="519"/>
    </location>
</feature>
<feature type="domain" description="Carrier" evidence="5">
    <location>
        <begin position="547"/>
        <end position="623"/>
    </location>
</feature>
<dbReference type="SMART" id="SM00823">
    <property type="entry name" value="PKS_PP"/>
    <property type="match status" value="2"/>
</dbReference>